<comment type="caution">
    <text evidence="1">The sequence shown here is derived from an EMBL/GenBank/DDBJ whole genome shotgun (WGS) entry which is preliminary data.</text>
</comment>
<sequence length="121" mass="13148">MPNNWDVNSNLWLLFHVVDQTGAKPSWDVISAAMGTGYTAEACRQHFAKLKKTMSEDSTNAGAIDSAAVSPATPSPRKRKPKEPKTPGETPTKRPRKITKKVKAEEGVKKEDTSGDVPTTV</sequence>
<accession>A0ACB8UVB7</accession>
<protein>
    <submittedName>
        <fullName evidence="1">Uncharacterized protein</fullName>
    </submittedName>
</protein>
<proteinExistence type="predicted"/>
<organism evidence="1">
    <name type="scientific">Ophidiomyces ophidiicola</name>
    <dbReference type="NCBI Taxonomy" id="1387563"/>
    <lineage>
        <taxon>Eukaryota</taxon>
        <taxon>Fungi</taxon>
        <taxon>Dikarya</taxon>
        <taxon>Ascomycota</taxon>
        <taxon>Pezizomycotina</taxon>
        <taxon>Eurotiomycetes</taxon>
        <taxon>Eurotiomycetidae</taxon>
        <taxon>Onygenales</taxon>
        <taxon>Onygenaceae</taxon>
        <taxon>Ophidiomyces</taxon>
    </lineage>
</organism>
<dbReference type="EMBL" id="JALBCA010000052">
    <property type="protein sequence ID" value="KAI2386033.1"/>
    <property type="molecule type" value="Genomic_DNA"/>
</dbReference>
<evidence type="ECO:0000313" key="1">
    <source>
        <dbReference type="EMBL" id="KAI2386033.1"/>
    </source>
</evidence>
<reference evidence="1" key="1">
    <citation type="journal article" date="2022" name="bioRxiv">
        <title>Population genetic analysis of Ophidiomyces ophidiicola, the causative agent of snake fungal disease, indicates recent introductions to the USA.</title>
        <authorList>
            <person name="Ladner J.T."/>
            <person name="Palmer J.M."/>
            <person name="Ettinger C.L."/>
            <person name="Stajich J.E."/>
            <person name="Farrell T.M."/>
            <person name="Glorioso B.M."/>
            <person name="Lawson B."/>
            <person name="Price S.J."/>
            <person name="Stengle A.G."/>
            <person name="Grear D.A."/>
            <person name="Lorch J.M."/>
        </authorList>
    </citation>
    <scope>NUCLEOTIDE SEQUENCE</scope>
    <source>
        <strain evidence="1">NWHC 24266-5</strain>
    </source>
</reference>
<gene>
    <name evidence="1" type="ORF">LOY88_003797</name>
</gene>
<name>A0ACB8UVB7_9EURO</name>